<accession>A0ABU2AZ55</accession>
<dbReference type="RefSeq" id="WP_310171826.1">
    <property type="nucleotide sequence ID" value="NZ_BAABHE010000002.1"/>
</dbReference>
<proteinExistence type="inferred from homology"/>
<dbReference type="Pfam" id="PF04039">
    <property type="entry name" value="MnhB"/>
    <property type="match status" value="1"/>
</dbReference>
<feature type="transmembrane region" description="Helical" evidence="7">
    <location>
        <begin position="291"/>
        <end position="315"/>
    </location>
</feature>
<sequence>MTQTVTLIDLALALAVLLIVGMTLFQRARKAQVLAFLGLGVVVSLVWLRLGSVDVGLAEAALGSGILSAVLVILAAAPSAHSAHQLQAQQQRDNVPLWVSVVVALLSGAVLVVVIASVWLRAEQRLPQWEALLTPAMNALPVDHGITGVLLAFRAYDTLLETAVLMFGAIIARALMPHDNFDQLAATHQTFLQPARALDFSWAYRLIVPLLLLVGIWLLFAGTTQPGGAFQSGAVLAGMLIMIQLTGARLDHLVRHWLTPLAIIGVVVFTLAAGLGLGWGATWFSWPTVGGYAIILTIETTLTIGIAIGLFMLYLAASYRSVASAPVPETHREADT</sequence>
<evidence type="ECO:0000256" key="4">
    <source>
        <dbReference type="ARBA" id="ARBA00022692"/>
    </source>
</evidence>
<keyword evidence="5 7" id="KW-1133">Transmembrane helix</keyword>
<keyword evidence="4 7" id="KW-0812">Transmembrane</keyword>
<evidence type="ECO:0000313" key="11">
    <source>
        <dbReference type="Proteomes" id="UP001183794"/>
    </source>
</evidence>
<keyword evidence="11" id="KW-1185">Reference proteome</keyword>
<feature type="domain" description="Na+/H+ antiporter MnhB subunit-related protein" evidence="8">
    <location>
        <begin position="203"/>
        <end position="307"/>
    </location>
</feature>
<evidence type="ECO:0000256" key="2">
    <source>
        <dbReference type="ARBA" id="ARBA00009425"/>
    </source>
</evidence>
<feature type="transmembrane region" description="Helical" evidence="7">
    <location>
        <begin position="257"/>
        <end position="279"/>
    </location>
</feature>
<reference evidence="10 11" key="1">
    <citation type="submission" date="2023-07" db="EMBL/GenBank/DDBJ databases">
        <title>Sequencing the genomes of 1000 actinobacteria strains.</title>
        <authorList>
            <person name="Klenk H.-P."/>
        </authorList>
    </citation>
    <scope>NUCLEOTIDE SEQUENCE [LARGE SCALE GENOMIC DNA]</scope>
    <source>
        <strain evidence="10 11">DSM 22966</strain>
    </source>
</reference>
<evidence type="ECO:0000256" key="3">
    <source>
        <dbReference type="ARBA" id="ARBA00022475"/>
    </source>
</evidence>
<feature type="transmembrane region" description="Helical" evidence="7">
    <location>
        <begin position="7"/>
        <end position="25"/>
    </location>
</feature>
<name>A0ABU2AZ55_9MICC</name>
<evidence type="ECO:0000256" key="5">
    <source>
        <dbReference type="ARBA" id="ARBA00022989"/>
    </source>
</evidence>
<dbReference type="PANTHER" id="PTHR33932">
    <property type="entry name" value="NA(+)/H(+) ANTIPORTER SUBUNIT B"/>
    <property type="match status" value="1"/>
</dbReference>
<keyword evidence="6 7" id="KW-0472">Membrane</keyword>
<dbReference type="EMBL" id="JAVDYJ010000001">
    <property type="protein sequence ID" value="MDR7346634.1"/>
    <property type="molecule type" value="Genomic_DNA"/>
</dbReference>
<feature type="domain" description="MrpA C-terminal/MbhD" evidence="9">
    <location>
        <begin position="15"/>
        <end position="74"/>
    </location>
</feature>
<keyword evidence="3" id="KW-1003">Cell membrane</keyword>
<feature type="transmembrane region" description="Helical" evidence="7">
    <location>
        <begin position="97"/>
        <end position="120"/>
    </location>
</feature>
<dbReference type="Proteomes" id="UP001183794">
    <property type="component" value="Unassembled WGS sequence"/>
</dbReference>
<evidence type="ECO:0000256" key="7">
    <source>
        <dbReference type="SAM" id="Phobius"/>
    </source>
</evidence>
<comment type="similarity">
    <text evidence="2">Belongs to the CPA3 antiporters (TC 2.A.63) subunit B family.</text>
</comment>
<protein>
    <submittedName>
        <fullName evidence="10">Multisubunit Na+/H+ antiporter MnhB subunit</fullName>
    </submittedName>
</protein>
<feature type="transmembrane region" description="Helical" evidence="7">
    <location>
        <begin position="57"/>
        <end position="77"/>
    </location>
</feature>
<dbReference type="InterPro" id="IPR025383">
    <property type="entry name" value="MrpA_C/MbhD"/>
</dbReference>
<dbReference type="Pfam" id="PF13244">
    <property type="entry name" value="MbhD"/>
    <property type="match status" value="1"/>
</dbReference>
<feature type="transmembrane region" description="Helical" evidence="7">
    <location>
        <begin position="202"/>
        <end position="222"/>
    </location>
</feature>
<dbReference type="PANTHER" id="PTHR33932:SF4">
    <property type="entry name" value="NA(+)_H(+) ANTIPORTER SUBUNIT B"/>
    <property type="match status" value="1"/>
</dbReference>
<comment type="caution">
    <text evidence="10">The sequence shown here is derived from an EMBL/GenBank/DDBJ whole genome shotgun (WGS) entry which is preliminary data.</text>
</comment>
<dbReference type="InterPro" id="IPR007182">
    <property type="entry name" value="MnhB"/>
</dbReference>
<evidence type="ECO:0000256" key="6">
    <source>
        <dbReference type="ARBA" id="ARBA00023136"/>
    </source>
</evidence>
<organism evidence="10 11">
    <name type="scientific">Enteractinococcus fodinae</name>
    <dbReference type="NCBI Taxonomy" id="684663"/>
    <lineage>
        <taxon>Bacteria</taxon>
        <taxon>Bacillati</taxon>
        <taxon>Actinomycetota</taxon>
        <taxon>Actinomycetes</taxon>
        <taxon>Micrococcales</taxon>
        <taxon>Micrococcaceae</taxon>
    </lineage>
</organism>
<evidence type="ECO:0000256" key="1">
    <source>
        <dbReference type="ARBA" id="ARBA00004651"/>
    </source>
</evidence>
<evidence type="ECO:0000313" key="10">
    <source>
        <dbReference type="EMBL" id="MDR7346634.1"/>
    </source>
</evidence>
<feature type="transmembrane region" description="Helical" evidence="7">
    <location>
        <begin position="31"/>
        <end position="50"/>
    </location>
</feature>
<evidence type="ECO:0000259" key="9">
    <source>
        <dbReference type="Pfam" id="PF13244"/>
    </source>
</evidence>
<comment type="subcellular location">
    <subcellularLocation>
        <location evidence="1">Cell membrane</location>
        <topology evidence="1">Multi-pass membrane protein</topology>
    </subcellularLocation>
</comment>
<dbReference type="InterPro" id="IPR050622">
    <property type="entry name" value="CPA3_antiporter_subunitB"/>
</dbReference>
<feature type="transmembrane region" description="Helical" evidence="7">
    <location>
        <begin position="228"/>
        <end position="245"/>
    </location>
</feature>
<gene>
    <name evidence="10" type="ORF">J2S62_000891</name>
</gene>
<evidence type="ECO:0000259" key="8">
    <source>
        <dbReference type="Pfam" id="PF04039"/>
    </source>
</evidence>